<feature type="transmembrane region" description="Helical" evidence="7">
    <location>
        <begin position="174"/>
        <end position="200"/>
    </location>
</feature>
<proteinExistence type="predicted"/>
<keyword evidence="5 7" id="KW-0472">Membrane</keyword>
<keyword evidence="4 7" id="KW-1133">Transmembrane helix</keyword>
<dbReference type="Gene3D" id="1.20.1740.10">
    <property type="entry name" value="Amino acid/polyamine transporter I"/>
    <property type="match status" value="1"/>
</dbReference>
<feature type="transmembrane region" description="Helical" evidence="7">
    <location>
        <begin position="62"/>
        <end position="88"/>
    </location>
</feature>
<dbReference type="InterPro" id="IPR002293">
    <property type="entry name" value="AA/rel_permease1"/>
</dbReference>
<keyword evidence="9" id="KW-1185">Reference proteome</keyword>
<name>A0A6H2GXC7_9BACL</name>
<gene>
    <name evidence="8" type="ORF">HGI30_11160</name>
</gene>
<feature type="region of interest" description="Disordered" evidence="6">
    <location>
        <begin position="514"/>
        <end position="536"/>
    </location>
</feature>
<evidence type="ECO:0000256" key="6">
    <source>
        <dbReference type="SAM" id="MobiDB-lite"/>
    </source>
</evidence>
<dbReference type="PIRSF" id="PIRSF006060">
    <property type="entry name" value="AA_transporter"/>
    <property type="match status" value="1"/>
</dbReference>
<evidence type="ECO:0000313" key="8">
    <source>
        <dbReference type="EMBL" id="QJC52055.1"/>
    </source>
</evidence>
<dbReference type="AlphaFoldDB" id="A0A6H2GXC7"/>
<comment type="subcellular location">
    <subcellularLocation>
        <location evidence="1">Membrane</location>
        <topology evidence="1">Multi-pass membrane protein</topology>
    </subcellularLocation>
</comment>
<feature type="transmembrane region" description="Helical" evidence="7">
    <location>
        <begin position="393"/>
        <end position="417"/>
    </location>
</feature>
<feature type="transmembrane region" description="Helical" evidence="7">
    <location>
        <begin position="468"/>
        <end position="487"/>
    </location>
</feature>
<dbReference type="EMBL" id="CP051428">
    <property type="protein sequence ID" value="QJC52055.1"/>
    <property type="molecule type" value="Genomic_DNA"/>
</dbReference>
<dbReference type="PANTHER" id="PTHR45649">
    <property type="entry name" value="AMINO-ACID PERMEASE BAT1"/>
    <property type="match status" value="1"/>
</dbReference>
<evidence type="ECO:0000256" key="3">
    <source>
        <dbReference type="ARBA" id="ARBA00022692"/>
    </source>
</evidence>
<evidence type="ECO:0000256" key="4">
    <source>
        <dbReference type="ARBA" id="ARBA00022989"/>
    </source>
</evidence>
<feature type="transmembrane region" description="Helical" evidence="7">
    <location>
        <begin position="6"/>
        <end position="22"/>
    </location>
</feature>
<reference evidence="8 9" key="1">
    <citation type="submission" date="2020-04" db="EMBL/GenBank/DDBJ databases">
        <title>Novel Paenibacillus strain UniB2 isolated from commercial digestive syrup.</title>
        <authorList>
            <person name="Thorat V."/>
            <person name="Kirdat K."/>
            <person name="Tiwarekar B."/>
            <person name="Yadav A."/>
        </authorList>
    </citation>
    <scope>NUCLEOTIDE SEQUENCE [LARGE SCALE GENOMIC DNA]</scope>
    <source>
        <strain evidence="8 9">UniB2</strain>
    </source>
</reference>
<keyword evidence="2" id="KW-0813">Transport</keyword>
<evidence type="ECO:0000256" key="5">
    <source>
        <dbReference type="ARBA" id="ARBA00023136"/>
    </source>
</evidence>
<evidence type="ECO:0000256" key="2">
    <source>
        <dbReference type="ARBA" id="ARBA00022448"/>
    </source>
</evidence>
<dbReference type="RefSeq" id="WP_168907631.1">
    <property type="nucleotide sequence ID" value="NZ_CP051428.1"/>
</dbReference>
<feature type="transmembrane region" description="Helical" evidence="7">
    <location>
        <begin position="423"/>
        <end position="447"/>
    </location>
</feature>
<protein>
    <submittedName>
        <fullName evidence="8">Amino acid permease</fullName>
    </submittedName>
</protein>
<dbReference type="PANTHER" id="PTHR45649:SF26">
    <property type="entry name" value="OS04G0435100 PROTEIN"/>
    <property type="match status" value="1"/>
</dbReference>
<accession>A0A6H2GXC7</accession>
<sequence length="536" mass="55620">MWIGFGLYGAAALAWLAVFAAAERRRQRSGYQSLTRYAAYIQFMQDKRELNRHGYAQQLKRAFGPFTAFALPFNAMALLGGGALFLHVAGPESAGGLILWAWPLLGLAALAVHAVSAELLSAVPTAKGASHAAEWLSGKAAGRVSGLLRLGGQWALAAWMSLEAARWIGQSWQGWLGGSAAVVTAVMLAVSFALQGLICLAGNGWYGFLQRAIAGIQIGCCLLLLVLLAGALWPSYWLPSIVPPLEAGAGTASLRADWALGALLLWRLFLSGGAAEAAAEETVEPRMRLPWGQFQSAAYVYTGGYVLLALAAMYAAARPLAGTAGAWLHPVNSAIASSPGSVLALDALIAISLFGGSLSLLFASTRLAGALARDSMRPALRRLSAVAVKRRTFDGAAVLAVLTTAALAAGAALVPAAGGPHGASLLALGVMLQHGALLLPLAGLLRLRRGQETPQLVPLWSPGPARAALRWTAAAVLAAIAAAAAFFQPAALAAALLWLAAALLAARPRAAAAGAAERRSMPSRQDLLQLERSHPQ</sequence>
<feature type="transmembrane region" description="Helical" evidence="7">
    <location>
        <begin position="347"/>
        <end position="372"/>
    </location>
</feature>
<dbReference type="GO" id="GO:0022857">
    <property type="term" value="F:transmembrane transporter activity"/>
    <property type="evidence" value="ECO:0007669"/>
    <property type="project" value="InterPro"/>
</dbReference>
<dbReference type="GO" id="GO:0016020">
    <property type="term" value="C:membrane"/>
    <property type="evidence" value="ECO:0007669"/>
    <property type="project" value="UniProtKB-SubCell"/>
</dbReference>
<feature type="transmembrane region" description="Helical" evidence="7">
    <location>
        <begin position="298"/>
        <end position="317"/>
    </location>
</feature>
<dbReference type="Pfam" id="PF13520">
    <property type="entry name" value="AA_permease_2"/>
    <property type="match status" value="1"/>
</dbReference>
<organism evidence="8 9">
    <name type="scientific">Paenibacillus albicereus</name>
    <dbReference type="NCBI Taxonomy" id="2726185"/>
    <lineage>
        <taxon>Bacteria</taxon>
        <taxon>Bacillati</taxon>
        <taxon>Bacillota</taxon>
        <taxon>Bacilli</taxon>
        <taxon>Bacillales</taxon>
        <taxon>Paenibacillaceae</taxon>
        <taxon>Paenibacillus</taxon>
    </lineage>
</organism>
<keyword evidence="3 7" id="KW-0812">Transmembrane</keyword>
<evidence type="ECO:0000313" key="9">
    <source>
        <dbReference type="Proteomes" id="UP000502136"/>
    </source>
</evidence>
<evidence type="ECO:0000256" key="7">
    <source>
        <dbReference type="SAM" id="Phobius"/>
    </source>
</evidence>
<evidence type="ECO:0000256" key="1">
    <source>
        <dbReference type="ARBA" id="ARBA00004141"/>
    </source>
</evidence>
<feature type="transmembrane region" description="Helical" evidence="7">
    <location>
        <begin position="100"/>
        <end position="123"/>
    </location>
</feature>
<dbReference type="KEGG" id="palr:HGI30_11160"/>
<feature type="transmembrane region" description="Helical" evidence="7">
    <location>
        <begin position="212"/>
        <end position="238"/>
    </location>
</feature>
<dbReference type="Proteomes" id="UP000502136">
    <property type="component" value="Chromosome"/>
</dbReference>